<dbReference type="Pfam" id="PF20714">
    <property type="entry name" value="HTH_64"/>
    <property type="match status" value="1"/>
</dbReference>
<evidence type="ECO:0000256" key="1">
    <source>
        <dbReference type="ARBA" id="ARBA00004496"/>
    </source>
</evidence>
<dbReference type="PROSITE" id="PS50110">
    <property type="entry name" value="RESPONSE_REGULATORY"/>
    <property type="match status" value="1"/>
</dbReference>
<keyword evidence="8 9" id="KW-0804">Transcription</keyword>
<protein>
    <recommendedName>
        <fullName evidence="9">Transcriptional regulatory protein</fullName>
    </recommendedName>
</protein>
<dbReference type="Pfam" id="PF00072">
    <property type="entry name" value="Response_reg"/>
    <property type="match status" value="1"/>
</dbReference>
<dbReference type="InterPro" id="IPR024187">
    <property type="entry name" value="Sig_transdc_resp-reg_cit/mal"/>
</dbReference>
<keyword evidence="13" id="KW-1185">Reference proteome</keyword>
<evidence type="ECO:0000256" key="6">
    <source>
        <dbReference type="ARBA" id="ARBA00023125"/>
    </source>
</evidence>
<dbReference type="SUPFAM" id="SSF52172">
    <property type="entry name" value="CheY-like"/>
    <property type="match status" value="1"/>
</dbReference>
<accession>A0ABZ1FUZ2</accession>
<dbReference type="SMART" id="SM00448">
    <property type="entry name" value="REC"/>
    <property type="match status" value="1"/>
</dbReference>
<gene>
    <name evidence="12" type="ORF">OG863_09910</name>
</gene>
<evidence type="ECO:0000256" key="10">
    <source>
        <dbReference type="PROSITE-ProRule" id="PRU00169"/>
    </source>
</evidence>
<keyword evidence="3 10" id="KW-0597">Phosphoprotein</keyword>
<keyword evidence="7 9" id="KW-0010">Activator</keyword>
<evidence type="ECO:0000256" key="2">
    <source>
        <dbReference type="ARBA" id="ARBA00022490"/>
    </source>
</evidence>
<keyword evidence="2 9" id="KW-0963">Cytoplasm</keyword>
<evidence type="ECO:0000256" key="9">
    <source>
        <dbReference type="PIRNR" id="PIRNR006171"/>
    </source>
</evidence>
<evidence type="ECO:0000313" key="13">
    <source>
        <dbReference type="Proteomes" id="UP001344251"/>
    </source>
</evidence>
<evidence type="ECO:0000256" key="4">
    <source>
        <dbReference type="ARBA" id="ARBA00023012"/>
    </source>
</evidence>
<evidence type="ECO:0000256" key="8">
    <source>
        <dbReference type="ARBA" id="ARBA00023163"/>
    </source>
</evidence>
<dbReference type="PANTHER" id="PTHR45526:SF1">
    <property type="entry name" value="TRANSCRIPTIONAL REGULATORY PROTEIN DCUR-RELATED"/>
    <property type="match status" value="1"/>
</dbReference>
<dbReference type="EMBL" id="CP109106">
    <property type="protein sequence ID" value="WSB73896.1"/>
    <property type="molecule type" value="Genomic_DNA"/>
</dbReference>
<proteinExistence type="predicted"/>
<name>A0ABZ1FUZ2_9ACTN</name>
<reference evidence="12 13" key="1">
    <citation type="submission" date="2022-10" db="EMBL/GenBank/DDBJ databases">
        <title>The complete genomes of actinobacterial strains from the NBC collection.</title>
        <authorList>
            <person name="Joergensen T.S."/>
            <person name="Alvarez Arevalo M."/>
            <person name="Sterndorff E.B."/>
            <person name="Faurdal D."/>
            <person name="Vuksanovic O."/>
            <person name="Mourched A.-S."/>
            <person name="Charusanti P."/>
            <person name="Shaw S."/>
            <person name="Blin K."/>
            <person name="Weber T."/>
        </authorList>
    </citation>
    <scope>NUCLEOTIDE SEQUENCE [LARGE SCALE GENOMIC DNA]</scope>
    <source>
        <strain evidence="12 13">NBC 01774</strain>
    </source>
</reference>
<evidence type="ECO:0000259" key="11">
    <source>
        <dbReference type="PROSITE" id="PS50110"/>
    </source>
</evidence>
<dbReference type="InterPro" id="IPR011006">
    <property type="entry name" value="CheY-like_superfamily"/>
</dbReference>
<keyword evidence="4 9" id="KW-0902">Two-component regulatory system</keyword>
<evidence type="ECO:0000256" key="3">
    <source>
        <dbReference type="ARBA" id="ARBA00022553"/>
    </source>
</evidence>
<dbReference type="InterPro" id="IPR051271">
    <property type="entry name" value="2C-system_Tx_regulators"/>
</dbReference>
<comment type="subcellular location">
    <subcellularLocation>
        <location evidence="1 9">Cytoplasm</location>
    </subcellularLocation>
</comment>
<dbReference type="Gene3D" id="3.40.50.2300">
    <property type="match status" value="1"/>
</dbReference>
<dbReference type="PANTHER" id="PTHR45526">
    <property type="entry name" value="TRANSCRIPTIONAL REGULATORY PROTEIN DPIA"/>
    <property type="match status" value="1"/>
</dbReference>
<keyword evidence="6 9" id="KW-0238">DNA-binding</keyword>
<evidence type="ECO:0000256" key="5">
    <source>
        <dbReference type="ARBA" id="ARBA00023015"/>
    </source>
</evidence>
<sequence length="224" mass="24916">MTTVLVVDDDFMVAKLHAQYVAALSGFSVVGVAHSGTEALRLATELLPNVVLLDVYLPDMDGISVLRQLRAQHEGKSVDALFVTAARDVDVIRSAHQNGALHYLIKPFDQASLHDQLRHVASLRQRFNEIGEASQEDVDRIFGTDRREMRGMPKGLAAQTAELVLRTLREHPQGISASECAQASVLSRVTARRYLEYFTETGRTEVALSYGNAGRPERRYRWIG</sequence>
<dbReference type="InterPro" id="IPR048714">
    <property type="entry name" value="DpiA-like_HTH"/>
</dbReference>
<dbReference type="Proteomes" id="UP001344251">
    <property type="component" value="Chromosome"/>
</dbReference>
<dbReference type="InterPro" id="IPR001789">
    <property type="entry name" value="Sig_transdc_resp-reg_receiver"/>
</dbReference>
<evidence type="ECO:0000313" key="12">
    <source>
        <dbReference type="EMBL" id="WSB73896.1"/>
    </source>
</evidence>
<organism evidence="12 13">
    <name type="scientific">Streptomyces decoyicus</name>
    <dbReference type="NCBI Taxonomy" id="249567"/>
    <lineage>
        <taxon>Bacteria</taxon>
        <taxon>Bacillati</taxon>
        <taxon>Actinomycetota</taxon>
        <taxon>Actinomycetes</taxon>
        <taxon>Kitasatosporales</taxon>
        <taxon>Streptomycetaceae</taxon>
        <taxon>Streptomyces</taxon>
    </lineage>
</organism>
<feature type="modified residue" description="4-aspartylphosphate" evidence="10">
    <location>
        <position position="54"/>
    </location>
</feature>
<dbReference type="RefSeq" id="WP_326623507.1">
    <property type="nucleotide sequence ID" value="NZ_CP109106.1"/>
</dbReference>
<evidence type="ECO:0000256" key="7">
    <source>
        <dbReference type="ARBA" id="ARBA00023159"/>
    </source>
</evidence>
<feature type="domain" description="Response regulatory" evidence="11">
    <location>
        <begin position="3"/>
        <end position="121"/>
    </location>
</feature>
<dbReference type="PIRSF" id="PIRSF006171">
    <property type="entry name" value="RR_citrat_malat"/>
    <property type="match status" value="1"/>
</dbReference>
<keyword evidence="5 9" id="KW-0805">Transcription regulation</keyword>